<comment type="function">
    <text evidence="8">Acts in the modification of cell walls via demethylesterification of cell wall pectin.</text>
</comment>
<evidence type="ECO:0000256" key="6">
    <source>
        <dbReference type="ARBA" id="ARBA00023180"/>
    </source>
</evidence>
<comment type="pathway">
    <text evidence="1 10">Glycan metabolism; pectin degradation; 2-dehydro-3-deoxy-D-gluconate from pectin: step 1/5.</text>
</comment>
<feature type="chain" id="PRO_5043110194" description="Pectinesterase" evidence="10">
    <location>
        <begin position="19"/>
        <end position="328"/>
    </location>
</feature>
<dbReference type="InterPro" id="IPR000070">
    <property type="entry name" value="Pectinesterase_cat"/>
</dbReference>
<evidence type="ECO:0000313" key="13">
    <source>
        <dbReference type="Proteomes" id="UP001140206"/>
    </source>
</evidence>
<dbReference type="Gene3D" id="2.160.20.10">
    <property type="entry name" value="Single-stranded right-handed beta-helix, Pectin lyase-like"/>
    <property type="match status" value="1"/>
</dbReference>
<feature type="domain" description="Pectinesterase catalytic" evidence="11">
    <location>
        <begin position="33"/>
        <end position="308"/>
    </location>
</feature>
<dbReference type="InterPro" id="IPR033131">
    <property type="entry name" value="Pectinesterase_Asp_AS"/>
</dbReference>
<dbReference type="GO" id="GO:0045490">
    <property type="term" value="P:pectin catabolic process"/>
    <property type="evidence" value="ECO:0007669"/>
    <property type="project" value="UniProtKB-UniRule"/>
</dbReference>
<dbReference type="FunFam" id="2.160.20.10:FF:000013">
    <property type="entry name" value="Pectinesterase"/>
    <property type="match status" value="1"/>
</dbReference>
<dbReference type="SUPFAM" id="SSF51126">
    <property type="entry name" value="Pectin lyase-like"/>
    <property type="match status" value="1"/>
</dbReference>
<evidence type="ECO:0000256" key="3">
    <source>
        <dbReference type="ARBA" id="ARBA00013229"/>
    </source>
</evidence>
<dbReference type="PROSITE" id="PS00503">
    <property type="entry name" value="PECTINESTERASE_2"/>
    <property type="match status" value="1"/>
</dbReference>
<keyword evidence="13" id="KW-1185">Reference proteome</keyword>
<dbReference type="GO" id="GO:0030599">
    <property type="term" value="F:pectinesterase activity"/>
    <property type="evidence" value="ECO:0007669"/>
    <property type="project" value="UniProtKB-UniRule"/>
</dbReference>
<dbReference type="Proteomes" id="UP001140206">
    <property type="component" value="Chromosome 1"/>
</dbReference>
<evidence type="ECO:0000256" key="9">
    <source>
        <dbReference type="PROSITE-ProRule" id="PRU10040"/>
    </source>
</evidence>
<protein>
    <recommendedName>
        <fullName evidence="3 10">Pectinesterase</fullName>
        <ecNumber evidence="3 10">3.1.1.11</ecNumber>
    </recommendedName>
</protein>
<dbReference type="EMBL" id="JAMFTS010000001">
    <property type="protein sequence ID" value="KAJ4806675.1"/>
    <property type="molecule type" value="Genomic_DNA"/>
</dbReference>
<feature type="active site" evidence="9">
    <location>
        <position position="174"/>
    </location>
</feature>
<evidence type="ECO:0000256" key="5">
    <source>
        <dbReference type="ARBA" id="ARBA00023085"/>
    </source>
</evidence>
<comment type="caution">
    <text evidence="12">The sequence shown here is derived from an EMBL/GenBank/DDBJ whole genome shotgun (WGS) entry which is preliminary data.</text>
</comment>
<dbReference type="EC" id="3.1.1.11" evidence="3 10"/>
<comment type="similarity">
    <text evidence="2">Belongs to the pectinesterase family.</text>
</comment>
<organism evidence="12 13">
    <name type="scientific">Rhynchospora pubera</name>
    <dbReference type="NCBI Taxonomy" id="906938"/>
    <lineage>
        <taxon>Eukaryota</taxon>
        <taxon>Viridiplantae</taxon>
        <taxon>Streptophyta</taxon>
        <taxon>Embryophyta</taxon>
        <taxon>Tracheophyta</taxon>
        <taxon>Spermatophyta</taxon>
        <taxon>Magnoliopsida</taxon>
        <taxon>Liliopsida</taxon>
        <taxon>Poales</taxon>
        <taxon>Cyperaceae</taxon>
        <taxon>Cyperoideae</taxon>
        <taxon>Rhynchosporeae</taxon>
        <taxon>Rhynchospora</taxon>
    </lineage>
</organism>
<sequence>MCGKKLLCFSLLACLVMSSLNVAYSSSAVLIRVDQSGNGDYTKIQDAIDSVPSNNSVGTFILLAPGVYSEKIVVPADKPYITLSGRNASTTIITWNEAWFNQQSPTVSILASDFVGRYLTIQNTFGPNGPAIALRIVGDRAAFYACRFLSFQDTLLDDSGRHYFKNCYIQGTTDFIFGNGLSFYEKCHLNSISTNGGAITAQRRSSEGENTGFTFFSCKVTGVGVGTLTLGRPWGAFSRVVFAFSYMSSSVLPSGWDDWGNSDNQRTAYYGEYRCYGPGSNLSKRVAWSHQLSPPEASPFITKAWINGLEWLRPTPTSFIKPPHKGKK</sequence>
<dbReference type="AlphaFoldDB" id="A0AAV8GM09"/>
<evidence type="ECO:0000256" key="10">
    <source>
        <dbReference type="RuleBase" id="RU000589"/>
    </source>
</evidence>
<keyword evidence="10" id="KW-0732">Signal</keyword>
<keyword evidence="6" id="KW-0325">Glycoprotein</keyword>
<dbReference type="InterPro" id="IPR012334">
    <property type="entry name" value="Pectin_lyas_fold"/>
</dbReference>
<reference evidence="12" key="1">
    <citation type="submission" date="2022-08" db="EMBL/GenBank/DDBJ databases">
        <authorList>
            <person name="Marques A."/>
        </authorList>
    </citation>
    <scope>NUCLEOTIDE SEQUENCE</scope>
    <source>
        <strain evidence="12">RhyPub2mFocal</strain>
        <tissue evidence="12">Leaves</tissue>
    </source>
</reference>
<gene>
    <name evidence="12" type="ORF">LUZ62_019241</name>
</gene>
<keyword evidence="5 10" id="KW-0063">Aspartyl esterase</keyword>
<dbReference type="Pfam" id="PF01095">
    <property type="entry name" value="Pectinesterase"/>
    <property type="match status" value="1"/>
</dbReference>
<feature type="signal peptide" evidence="10">
    <location>
        <begin position="1"/>
        <end position="18"/>
    </location>
</feature>
<evidence type="ECO:0000256" key="8">
    <source>
        <dbReference type="ARBA" id="ARBA00057335"/>
    </source>
</evidence>
<dbReference type="PANTHER" id="PTHR31321:SF72">
    <property type="entry name" value="PECTINESTERASE 11-RELATED"/>
    <property type="match status" value="1"/>
</dbReference>
<dbReference type="PANTHER" id="PTHR31321">
    <property type="entry name" value="ACYL-COA THIOESTER HYDROLASE YBHC-RELATED"/>
    <property type="match status" value="1"/>
</dbReference>
<evidence type="ECO:0000256" key="1">
    <source>
        <dbReference type="ARBA" id="ARBA00005184"/>
    </source>
</evidence>
<evidence type="ECO:0000313" key="12">
    <source>
        <dbReference type="EMBL" id="KAJ4806675.1"/>
    </source>
</evidence>
<keyword evidence="4 10" id="KW-0378">Hydrolase</keyword>
<evidence type="ECO:0000256" key="2">
    <source>
        <dbReference type="ARBA" id="ARBA00008891"/>
    </source>
</evidence>
<proteinExistence type="inferred from homology"/>
<dbReference type="InterPro" id="IPR011050">
    <property type="entry name" value="Pectin_lyase_fold/virulence"/>
</dbReference>
<dbReference type="GO" id="GO:0042545">
    <property type="term" value="P:cell wall modification"/>
    <property type="evidence" value="ECO:0007669"/>
    <property type="project" value="UniProtKB-UniRule"/>
</dbReference>
<evidence type="ECO:0000256" key="7">
    <source>
        <dbReference type="ARBA" id="ARBA00047928"/>
    </source>
</evidence>
<accession>A0AAV8GM09</accession>
<evidence type="ECO:0000259" key="11">
    <source>
        <dbReference type="Pfam" id="PF01095"/>
    </source>
</evidence>
<evidence type="ECO:0000256" key="4">
    <source>
        <dbReference type="ARBA" id="ARBA00022801"/>
    </source>
</evidence>
<name>A0AAV8GM09_9POAL</name>
<comment type="catalytic activity">
    <reaction evidence="7 10">
        <text>[(1-&gt;4)-alpha-D-galacturonosyl methyl ester](n) + n H2O = [(1-&gt;4)-alpha-D-galacturonosyl](n) + n methanol + n H(+)</text>
        <dbReference type="Rhea" id="RHEA:22380"/>
        <dbReference type="Rhea" id="RHEA-COMP:14570"/>
        <dbReference type="Rhea" id="RHEA-COMP:14573"/>
        <dbReference type="ChEBI" id="CHEBI:15377"/>
        <dbReference type="ChEBI" id="CHEBI:15378"/>
        <dbReference type="ChEBI" id="CHEBI:17790"/>
        <dbReference type="ChEBI" id="CHEBI:140522"/>
        <dbReference type="ChEBI" id="CHEBI:140523"/>
        <dbReference type="EC" id="3.1.1.11"/>
    </reaction>
</comment>